<evidence type="ECO:0000313" key="1">
    <source>
        <dbReference type="EMBL" id="KAA6431144.1"/>
    </source>
</evidence>
<reference evidence="1 3" key="1">
    <citation type="submission" date="2019-07" db="EMBL/GenBank/DDBJ databases">
        <authorList>
            <person name="Qu J.-H."/>
        </authorList>
    </citation>
    <scope>NUCLEOTIDE SEQUENCE [LARGE SCALE GENOMIC DNA]</scope>
    <source>
        <strain evidence="1 3">MDT1-10-3</strain>
    </source>
</reference>
<accession>A0A5M8Q878</accession>
<dbReference type="EMBL" id="VKKZ01000024">
    <property type="protein sequence ID" value="KAA6431144.1"/>
    <property type="molecule type" value="Genomic_DNA"/>
</dbReference>
<dbReference type="Proteomes" id="UP000323866">
    <property type="component" value="Unassembled WGS sequence"/>
</dbReference>
<organism evidence="1 3">
    <name type="scientific">Rufibacter glacialis</name>
    <dbReference type="NCBI Taxonomy" id="1259555"/>
    <lineage>
        <taxon>Bacteria</taxon>
        <taxon>Pseudomonadati</taxon>
        <taxon>Bacteroidota</taxon>
        <taxon>Cytophagia</taxon>
        <taxon>Cytophagales</taxon>
        <taxon>Hymenobacteraceae</taxon>
        <taxon>Rufibacter</taxon>
    </lineage>
</organism>
<name>A0A5M8Q878_9BACT</name>
<gene>
    <name evidence="2" type="ORF">ACD591_13430</name>
    <name evidence="1" type="ORF">FOE74_18795</name>
</gene>
<keyword evidence="4" id="KW-1185">Reference proteome</keyword>
<evidence type="ECO:0000313" key="4">
    <source>
        <dbReference type="Proteomes" id="UP001570846"/>
    </source>
</evidence>
<evidence type="ECO:0000313" key="3">
    <source>
        <dbReference type="Proteomes" id="UP000323866"/>
    </source>
</evidence>
<proteinExistence type="predicted"/>
<reference evidence="1 3" key="2">
    <citation type="submission" date="2019-09" db="EMBL/GenBank/DDBJ databases">
        <title>A bacterium isolated from glacier soil.</title>
        <authorList>
            <person name="Liu Q."/>
        </authorList>
    </citation>
    <scope>NUCLEOTIDE SEQUENCE [LARGE SCALE GENOMIC DNA]</scope>
    <source>
        <strain evidence="1 3">MDT1-10-3</strain>
    </source>
</reference>
<dbReference type="OrthoDB" id="894287at2"/>
<protein>
    <submittedName>
        <fullName evidence="1">Uncharacterized protein</fullName>
    </submittedName>
</protein>
<evidence type="ECO:0000313" key="2">
    <source>
        <dbReference type="EMBL" id="MFA1772296.1"/>
    </source>
</evidence>
<reference evidence="2 4" key="3">
    <citation type="submission" date="2024-08" db="EMBL/GenBank/DDBJ databases">
        <authorList>
            <person name="Wei W."/>
        </authorList>
    </citation>
    <scope>NUCLEOTIDE SEQUENCE [LARGE SCALE GENOMIC DNA]</scope>
    <source>
        <strain evidence="2 4">XU2</strain>
    </source>
</reference>
<dbReference type="EMBL" id="JBGOGF010000007">
    <property type="protein sequence ID" value="MFA1772296.1"/>
    <property type="molecule type" value="Genomic_DNA"/>
</dbReference>
<dbReference type="Proteomes" id="UP001570846">
    <property type="component" value="Unassembled WGS sequence"/>
</dbReference>
<comment type="caution">
    <text evidence="1">The sequence shown here is derived from an EMBL/GenBank/DDBJ whole genome shotgun (WGS) entry which is preliminary data.</text>
</comment>
<dbReference type="AlphaFoldDB" id="A0A5M8Q878"/>
<sequence>MKFIFKVLVLVGIILVGKFLKEDTSSEVGTNSQIKTEDAYSLNNQERYPSNSQTKNYLVPTTKKVTSEETFTYSFN</sequence>